<organism evidence="10 11">
    <name type="scientific">Caldicellulosiruptor changbaiensis</name>
    <dbReference type="NCBI Taxonomy" id="1222016"/>
    <lineage>
        <taxon>Bacteria</taxon>
        <taxon>Bacillati</taxon>
        <taxon>Bacillota</taxon>
        <taxon>Bacillota incertae sedis</taxon>
        <taxon>Caldicellulosiruptorales</taxon>
        <taxon>Caldicellulosiruptoraceae</taxon>
        <taxon>Caldicellulosiruptor</taxon>
    </lineage>
</organism>
<evidence type="ECO:0000313" key="11">
    <source>
        <dbReference type="Proteomes" id="UP000282930"/>
    </source>
</evidence>
<dbReference type="GO" id="GO:0005886">
    <property type="term" value="C:plasma membrane"/>
    <property type="evidence" value="ECO:0007669"/>
    <property type="project" value="UniProtKB-SubCell"/>
</dbReference>
<feature type="domain" description="Prepilin peptidase A24 N-terminal" evidence="9">
    <location>
        <begin position="16"/>
        <end position="97"/>
    </location>
</feature>
<name>A0A3T0D9B8_9FIRM</name>
<dbReference type="InterPro" id="IPR050882">
    <property type="entry name" value="Prepilin_peptidase/N-MTase"/>
</dbReference>
<evidence type="ECO:0000256" key="5">
    <source>
        <dbReference type="ARBA" id="ARBA00022989"/>
    </source>
</evidence>
<proteinExistence type="inferred from homology"/>
<protein>
    <submittedName>
        <fullName evidence="10">Prepilin peptidase</fullName>
    </submittedName>
</protein>
<dbReference type="RefSeq" id="WP_127352960.1">
    <property type="nucleotide sequence ID" value="NZ_CP034791.1"/>
</dbReference>
<keyword evidence="11" id="KW-1185">Reference proteome</keyword>
<dbReference type="Pfam" id="PF01478">
    <property type="entry name" value="Peptidase_A24"/>
    <property type="match status" value="1"/>
</dbReference>
<evidence type="ECO:0000259" key="8">
    <source>
        <dbReference type="Pfam" id="PF01478"/>
    </source>
</evidence>
<keyword evidence="4 7" id="KW-0812">Transmembrane</keyword>
<dbReference type="InterPro" id="IPR010627">
    <property type="entry name" value="Prepilin_pept_A24_N"/>
</dbReference>
<gene>
    <name evidence="10" type="ORF">ELD05_09535</name>
</gene>
<dbReference type="EMBL" id="CP034791">
    <property type="protein sequence ID" value="AZT91677.1"/>
    <property type="molecule type" value="Genomic_DNA"/>
</dbReference>
<dbReference type="Proteomes" id="UP000282930">
    <property type="component" value="Chromosome"/>
</dbReference>
<dbReference type="KEGG" id="ccha:ELD05_09535"/>
<dbReference type="PANTHER" id="PTHR30487:SF0">
    <property type="entry name" value="PREPILIN LEADER PEPTIDASE_N-METHYLTRANSFERASE-RELATED"/>
    <property type="match status" value="1"/>
</dbReference>
<evidence type="ECO:0000256" key="6">
    <source>
        <dbReference type="ARBA" id="ARBA00023136"/>
    </source>
</evidence>
<keyword evidence="6 7" id="KW-0472">Membrane</keyword>
<dbReference type="InterPro" id="IPR000045">
    <property type="entry name" value="Prepilin_IV_endopep_pep"/>
</dbReference>
<evidence type="ECO:0000313" key="10">
    <source>
        <dbReference type="EMBL" id="AZT91677.1"/>
    </source>
</evidence>
<evidence type="ECO:0000256" key="2">
    <source>
        <dbReference type="ARBA" id="ARBA00005801"/>
    </source>
</evidence>
<keyword evidence="5 7" id="KW-1133">Transmembrane helix</keyword>
<evidence type="ECO:0000256" key="4">
    <source>
        <dbReference type="ARBA" id="ARBA00022692"/>
    </source>
</evidence>
<feature type="transmembrane region" description="Helical" evidence="7">
    <location>
        <begin position="104"/>
        <end position="120"/>
    </location>
</feature>
<feature type="domain" description="Prepilin type IV endopeptidase peptidase" evidence="8">
    <location>
        <begin position="109"/>
        <end position="216"/>
    </location>
</feature>
<feature type="transmembrane region" description="Helical" evidence="7">
    <location>
        <begin position="201"/>
        <end position="220"/>
    </location>
</feature>
<evidence type="ECO:0000256" key="1">
    <source>
        <dbReference type="ARBA" id="ARBA00004651"/>
    </source>
</evidence>
<keyword evidence="3" id="KW-1003">Cell membrane</keyword>
<feature type="transmembrane region" description="Helical" evidence="7">
    <location>
        <begin position="151"/>
        <end position="172"/>
    </location>
</feature>
<dbReference type="AlphaFoldDB" id="A0A3T0D9B8"/>
<feature type="transmembrane region" description="Helical" evidence="7">
    <location>
        <begin position="80"/>
        <end position="98"/>
    </location>
</feature>
<sequence length="260" mass="29013">MPIILTNNIFFLIMSFSLILGSFLNVCIYRIPRGESIVFPPSHCPKCKNRIKPYDLIPIVSYIILRGRCRFCKEKISVKYPIVEALTGVVGIVCLYRYGLTINMVLAFLIGCILIYISAVDIDTMEISIKSILLLFALRIIQVFFEKGFSLKSVFSIFLGSILSMLLILAIYIFSKGSAMGFGDVLLIAAGGAGFSIGEAILANFLAFIIGAIFSIFILLKGEKKLKREIPFGPFISIALFVAILYGDYILKIYLTHFIR</sequence>
<accession>A0A3T0D9B8</accession>
<dbReference type="PANTHER" id="PTHR30487">
    <property type="entry name" value="TYPE 4 PREPILIN-LIKE PROTEINS LEADER PEPTIDE-PROCESSING ENZYME"/>
    <property type="match status" value="1"/>
</dbReference>
<dbReference type="GO" id="GO:0006465">
    <property type="term" value="P:signal peptide processing"/>
    <property type="evidence" value="ECO:0007669"/>
    <property type="project" value="TreeGrafter"/>
</dbReference>
<comment type="similarity">
    <text evidence="2">Belongs to the peptidase A24 family.</text>
</comment>
<evidence type="ECO:0000256" key="7">
    <source>
        <dbReference type="SAM" id="Phobius"/>
    </source>
</evidence>
<evidence type="ECO:0000259" key="9">
    <source>
        <dbReference type="Pfam" id="PF06750"/>
    </source>
</evidence>
<evidence type="ECO:0000256" key="3">
    <source>
        <dbReference type="ARBA" id="ARBA00022475"/>
    </source>
</evidence>
<feature type="transmembrane region" description="Helical" evidence="7">
    <location>
        <begin position="232"/>
        <end position="255"/>
    </location>
</feature>
<comment type="subcellular location">
    <subcellularLocation>
        <location evidence="1">Cell membrane</location>
        <topology evidence="1">Multi-pass membrane protein</topology>
    </subcellularLocation>
</comment>
<dbReference type="GO" id="GO:0004190">
    <property type="term" value="F:aspartic-type endopeptidase activity"/>
    <property type="evidence" value="ECO:0007669"/>
    <property type="project" value="InterPro"/>
</dbReference>
<reference evidence="10 11" key="1">
    <citation type="submission" date="2018-12" db="EMBL/GenBank/DDBJ databases">
        <title>Genome sequence from the cellulolytic species, Caldicellulosiruptor changbaiensis.</title>
        <authorList>
            <person name="Blumer-Schuette S.E."/>
            <person name="Mendoza C."/>
        </authorList>
    </citation>
    <scope>NUCLEOTIDE SEQUENCE [LARGE SCALE GENOMIC DNA]</scope>
    <source>
        <strain evidence="10 11">CBS-Z</strain>
    </source>
</reference>
<feature type="transmembrane region" description="Helical" evidence="7">
    <location>
        <begin position="9"/>
        <end position="31"/>
    </location>
</feature>
<dbReference type="Gene3D" id="1.20.120.1220">
    <property type="match status" value="1"/>
</dbReference>
<dbReference type="Pfam" id="PF06750">
    <property type="entry name" value="A24_N_bact"/>
    <property type="match status" value="1"/>
</dbReference>